<keyword evidence="3 5" id="KW-1133">Transmembrane helix</keyword>
<accession>A0A0N7MAM5</accession>
<dbReference type="InterPro" id="IPR001129">
    <property type="entry name" value="Membr-assoc_MAPEG"/>
</dbReference>
<reference evidence="7" key="1">
    <citation type="submission" date="2015-09" db="EMBL/GenBank/DDBJ databases">
        <authorList>
            <person name="Rodrigo-Torres Lidia"/>
            <person name="Arahal R.David."/>
        </authorList>
    </citation>
    <scope>NUCLEOTIDE SEQUENCE [LARGE SCALE GENOMIC DNA]</scope>
    <source>
        <strain evidence="7">CECT 7735</strain>
    </source>
</reference>
<dbReference type="InterPro" id="IPR023352">
    <property type="entry name" value="MAPEG-like_dom_sf"/>
</dbReference>
<keyword evidence="7" id="KW-1185">Reference proteome</keyword>
<dbReference type="AlphaFoldDB" id="A0A0N7MAM5"/>
<organism evidence="6 7">
    <name type="scientific">Shimia thalassica</name>
    <dbReference type="NCBI Taxonomy" id="1715693"/>
    <lineage>
        <taxon>Bacteria</taxon>
        <taxon>Pseudomonadati</taxon>
        <taxon>Pseudomonadota</taxon>
        <taxon>Alphaproteobacteria</taxon>
        <taxon>Rhodobacterales</taxon>
        <taxon>Roseobacteraceae</taxon>
    </lineage>
</organism>
<keyword evidence="4 5" id="KW-0472">Membrane</keyword>
<dbReference type="SUPFAM" id="SSF161084">
    <property type="entry name" value="MAPEG domain-like"/>
    <property type="match status" value="1"/>
</dbReference>
<feature type="transmembrane region" description="Helical" evidence="5">
    <location>
        <begin position="82"/>
        <end position="104"/>
    </location>
</feature>
<gene>
    <name evidence="6" type="ORF">PH7735_03826</name>
</gene>
<dbReference type="GeneID" id="83882797"/>
<evidence type="ECO:0000313" key="7">
    <source>
        <dbReference type="Proteomes" id="UP000051870"/>
    </source>
</evidence>
<evidence type="ECO:0000256" key="2">
    <source>
        <dbReference type="ARBA" id="ARBA00022692"/>
    </source>
</evidence>
<evidence type="ECO:0000256" key="3">
    <source>
        <dbReference type="ARBA" id="ARBA00022989"/>
    </source>
</evidence>
<dbReference type="STRING" id="1715693.PH7735_03826"/>
<comment type="subcellular location">
    <subcellularLocation>
        <location evidence="1">Membrane</location>
    </subcellularLocation>
</comment>
<dbReference type="EMBL" id="CYTW01000006">
    <property type="protein sequence ID" value="CUK13562.1"/>
    <property type="molecule type" value="Genomic_DNA"/>
</dbReference>
<keyword evidence="2 5" id="KW-0812">Transmembrane</keyword>
<evidence type="ECO:0000313" key="6">
    <source>
        <dbReference type="EMBL" id="CUK13562.1"/>
    </source>
</evidence>
<dbReference type="Gene3D" id="1.20.120.550">
    <property type="entry name" value="Membrane associated eicosanoid/glutathione metabolism-like domain"/>
    <property type="match status" value="1"/>
</dbReference>
<name>A0A0N7MAM5_9RHOB</name>
<dbReference type="Proteomes" id="UP000051870">
    <property type="component" value="Unassembled WGS sequence"/>
</dbReference>
<protein>
    <submittedName>
        <fullName evidence="6">MAPEG family protein</fullName>
    </submittedName>
</protein>
<feature type="transmembrane region" description="Helical" evidence="5">
    <location>
        <begin position="111"/>
        <end position="131"/>
    </location>
</feature>
<evidence type="ECO:0000256" key="5">
    <source>
        <dbReference type="SAM" id="Phobius"/>
    </source>
</evidence>
<dbReference type="RefSeq" id="WP_058312975.1">
    <property type="nucleotide sequence ID" value="NZ_CYTW01000006.1"/>
</dbReference>
<feature type="transmembrane region" description="Helical" evidence="5">
    <location>
        <begin position="6"/>
        <end position="24"/>
    </location>
</feature>
<proteinExistence type="predicted"/>
<sequence length="132" mass="14502">MTDLEFYTVLSAMWLSIAWLPYILDRIMVRGLFGALANYSTEAIPQSAWAQRAKRAHIVAVEAFVVYVPLAILTMIKMPNDALAGTLAFAFFAGILAHYIIYVLGLIVLRTLAFCVAFLSSFGLGLNLLGVI</sequence>
<evidence type="ECO:0000256" key="1">
    <source>
        <dbReference type="ARBA" id="ARBA00004370"/>
    </source>
</evidence>
<dbReference type="GO" id="GO:0016020">
    <property type="term" value="C:membrane"/>
    <property type="evidence" value="ECO:0007669"/>
    <property type="project" value="UniProtKB-SubCell"/>
</dbReference>
<dbReference type="Pfam" id="PF01124">
    <property type="entry name" value="MAPEG"/>
    <property type="match status" value="1"/>
</dbReference>
<feature type="transmembrane region" description="Helical" evidence="5">
    <location>
        <begin position="56"/>
        <end position="76"/>
    </location>
</feature>
<evidence type="ECO:0000256" key="4">
    <source>
        <dbReference type="ARBA" id="ARBA00023136"/>
    </source>
</evidence>